<protein>
    <submittedName>
        <fullName evidence="2">Uncharacterized protein</fullName>
    </submittedName>
</protein>
<keyword evidence="2" id="KW-0614">Plasmid</keyword>
<dbReference type="KEGG" id="bfn:OI25_8099"/>
<geneLocation type="plasmid" evidence="2 3">
    <name>pBIL</name>
</geneLocation>
<evidence type="ECO:0000256" key="1">
    <source>
        <dbReference type="SAM" id="MobiDB-lite"/>
    </source>
</evidence>
<dbReference type="AlphaFoldDB" id="A0AAU8SR77"/>
<name>A0AAU8SR77_9BURK</name>
<accession>A0AAU8SR77</accession>
<evidence type="ECO:0000313" key="2">
    <source>
        <dbReference type="EMBL" id="AJZ56203.1"/>
    </source>
</evidence>
<dbReference type="Proteomes" id="UP000032614">
    <property type="component" value="Plasmid pBIL"/>
</dbReference>
<organism evidence="2 3">
    <name type="scientific">Paraburkholderia fungorum</name>
    <dbReference type="NCBI Taxonomy" id="134537"/>
    <lineage>
        <taxon>Bacteria</taxon>
        <taxon>Pseudomonadati</taxon>
        <taxon>Pseudomonadota</taxon>
        <taxon>Betaproteobacteria</taxon>
        <taxon>Burkholderiales</taxon>
        <taxon>Burkholderiaceae</taxon>
        <taxon>Paraburkholderia</taxon>
    </lineage>
</organism>
<feature type="region of interest" description="Disordered" evidence="1">
    <location>
        <begin position="57"/>
        <end position="77"/>
    </location>
</feature>
<sequence>MAKKTSGACSQRRRLICRQIAHAVDAPKKQTPDPDWNPDRGWVSYITAMCAIWEPASSTMSSQALPCDRETPSSTSR</sequence>
<proteinExistence type="predicted"/>
<reference evidence="2 3" key="1">
    <citation type="journal article" date="2015" name="Genome Announc.">
        <title>Complete genome sequences for 59 burkholderia isolates, both pathogenic and near neighbor.</title>
        <authorList>
            <person name="Johnson S.L."/>
            <person name="Bishop-Lilly K.A."/>
            <person name="Ladner J.T."/>
            <person name="Daligault H.E."/>
            <person name="Davenport K.W."/>
            <person name="Jaissle J."/>
            <person name="Frey K.G."/>
            <person name="Koroleva G.I."/>
            <person name="Bruce D.C."/>
            <person name="Coyne S.R."/>
            <person name="Broomall S.M."/>
            <person name="Li P.E."/>
            <person name="Teshima H."/>
            <person name="Gibbons H.S."/>
            <person name="Palacios G.F."/>
            <person name="Rosenzweig C.N."/>
            <person name="Redden C.L."/>
            <person name="Xu Y."/>
            <person name="Minogue T.D."/>
            <person name="Chain P.S."/>
        </authorList>
    </citation>
    <scope>NUCLEOTIDE SEQUENCE [LARGE SCALE GENOMIC DNA]</scope>
    <source>
        <strain evidence="2 3">ATCC BAA-463</strain>
    </source>
</reference>
<evidence type="ECO:0000313" key="3">
    <source>
        <dbReference type="Proteomes" id="UP000032614"/>
    </source>
</evidence>
<gene>
    <name evidence="2" type="ORF">OI25_8099</name>
</gene>
<dbReference type="EMBL" id="CP010024">
    <property type="protein sequence ID" value="AJZ56203.1"/>
    <property type="molecule type" value="Genomic_DNA"/>
</dbReference>